<dbReference type="InParanoid" id="A0A077ZZD7"/>
<dbReference type="Proteomes" id="UP000039865">
    <property type="component" value="Unassembled WGS sequence"/>
</dbReference>
<gene>
    <name evidence="2" type="primary">Contig6062.g6489</name>
    <name evidence="2" type="ORF">STYLEM_3936</name>
</gene>
<dbReference type="AlphaFoldDB" id="A0A077ZZD7"/>
<name>A0A077ZZD7_STYLE</name>
<feature type="region of interest" description="Disordered" evidence="1">
    <location>
        <begin position="530"/>
        <end position="554"/>
    </location>
</feature>
<evidence type="ECO:0000313" key="3">
    <source>
        <dbReference type="Proteomes" id="UP000039865"/>
    </source>
</evidence>
<feature type="region of interest" description="Disordered" evidence="1">
    <location>
        <begin position="22"/>
        <end position="55"/>
    </location>
</feature>
<reference evidence="2 3" key="1">
    <citation type="submission" date="2014-06" db="EMBL/GenBank/DDBJ databases">
        <authorList>
            <person name="Swart Estienne"/>
        </authorList>
    </citation>
    <scope>NUCLEOTIDE SEQUENCE [LARGE SCALE GENOMIC DNA]</scope>
    <source>
        <strain evidence="2 3">130c</strain>
    </source>
</reference>
<proteinExistence type="predicted"/>
<organism evidence="2 3">
    <name type="scientific">Stylonychia lemnae</name>
    <name type="common">Ciliate</name>
    <dbReference type="NCBI Taxonomy" id="5949"/>
    <lineage>
        <taxon>Eukaryota</taxon>
        <taxon>Sar</taxon>
        <taxon>Alveolata</taxon>
        <taxon>Ciliophora</taxon>
        <taxon>Intramacronucleata</taxon>
        <taxon>Spirotrichea</taxon>
        <taxon>Stichotrichia</taxon>
        <taxon>Sporadotrichida</taxon>
        <taxon>Oxytrichidae</taxon>
        <taxon>Stylonychinae</taxon>
        <taxon>Stylonychia</taxon>
    </lineage>
</organism>
<evidence type="ECO:0000256" key="1">
    <source>
        <dbReference type="SAM" id="MobiDB-lite"/>
    </source>
</evidence>
<evidence type="ECO:0000313" key="2">
    <source>
        <dbReference type="EMBL" id="CDW74952.1"/>
    </source>
</evidence>
<keyword evidence="3" id="KW-1185">Reference proteome</keyword>
<protein>
    <submittedName>
        <fullName evidence="2">Uncharacterized protein</fullName>
    </submittedName>
</protein>
<feature type="region of interest" description="Disordered" evidence="1">
    <location>
        <begin position="72"/>
        <end position="91"/>
    </location>
</feature>
<dbReference type="EMBL" id="CCKQ01003814">
    <property type="protein sequence ID" value="CDW74952.1"/>
    <property type="molecule type" value="Genomic_DNA"/>
</dbReference>
<sequence length="606" mass="70011">MESNNNSKTKPAFILKEVHNPNYSDFLSNGQSPFQPKKNAAQSDQVQIQNRQQKTQQLFYDAKGSQQISGTLTNQNIKQPKSPQVNSPEKNFSISKQIKLPKRSSSKLLPAISKGGIFEDKLIYVRKLQQAQHLNKNVIHIDQDGQSRQGIYIKANLPNYGSFTFNNNEYLEANAQNNNQNLRQSINFDSLDQRRAASFSLNQNYQNVKTQLYNANSFLNNDQNIQNQVRNSQQYEQDVQGTTKLHGQNNYKQEPFQAKHMKYLAEKRRQFSELKARIEVINQQISHNETKQNSSIPPYYQSNNALALQQQNLEKNSMPYEAQKTFQNAKIQQTFEKRRGTGLDQYMNMKSQHCRKQVRQSLDSKLNIQQNQQENSQSALSNNTEIRNSAQIAENQHKQTVKDCLQLKTDLDSIINHFQSLPQKKGQKDISMSGNIQRESKTILERQDEADDILNFMSAKEMSQAQIEKAEMIFQFLQEHKYELINNETILDLEPELIDKGTSISLNTGKYRRVANKNLLKSNLLNKQKYSNRGSNFSTNGTKDKMGQSKFDMNPEVNLSKYKKGYISSQNKDQQQNQQHPSIIVLRDLLKRKVDQNGYDFSKLSQ</sequence>
<feature type="compositionally biased region" description="Polar residues" evidence="1">
    <location>
        <begin position="531"/>
        <end position="541"/>
    </location>
</feature>
<accession>A0A077ZZD7</accession>